<feature type="region of interest" description="Disordered" evidence="1">
    <location>
        <begin position="1"/>
        <end position="25"/>
    </location>
</feature>
<protein>
    <recommendedName>
        <fullName evidence="2">Epoxide hydrolase N-terminal domain-containing protein</fullName>
    </recommendedName>
</protein>
<dbReference type="AlphaFoldDB" id="A0A0D7BL55"/>
<evidence type="ECO:0000313" key="3">
    <source>
        <dbReference type="EMBL" id="KIY71283.1"/>
    </source>
</evidence>
<evidence type="ECO:0000313" key="4">
    <source>
        <dbReference type="Proteomes" id="UP000054007"/>
    </source>
</evidence>
<dbReference type="Proteomes" id="UP000054007">
    <property type="component" value="Unassembled WGS sequence"/>
</dbReference>
<dbReference type="Pfam" id="PF06441">
    <property type="entry name" value="EHN"/>
    <property type="match status" value="1"/>
</dbReference>
<name>A0A0D7BL55_9AGAR</name>
<dbReference type="OrthoDB" id="7130006at2759"/>
<evidence type="ECO:0000259" key="2">
    <source>
        <dbReference type="Pfam" id="PF06441"/>
    </source>
</evidence>
<dbReference type="InterPro" id="IPR010497">
    <property type="entry name" value="Epoxide_hydro_N"/>
</dbReference>
<dbReference type="STRING" id="1314674.A0A0D7BL55"/>
<reference evidence="3 4" key="1">
    <citation type="journal article" date="2015" name="Fungal Genet. Biol.">
        <title>Evolution of novel wood decay mechanisms in Agaricales revealed by the genome sequences of Fistulina hepatica and Cylindrobasidium torrendii.</title>
        <authorList>
            <person name="Floudas D."/>
            <person name="Held B.W."/>
            <person name="Riley R."/>
            <person name="Nagy L.G."/>
            <person name="Koehler G."/>
            <person name="Ransdell A.S."/>
            <person name="Younus H."/>
            <person name="Chow J."/>
            <person name="Chiniquy J."/>
            <person name="Lipzen A."/>
            <person name="Tritt A."/>
            <person name="Sun H."/>
            <person name="Haridas S."/>
            <person name="LaButti K."/>
            <person name="Ohm R.A."/>
            <person name="Kues U."/>
            <person name="Blanchette R.A."/>
            <person name="Grigoriev I.V."/>
            <person name="Minto R.E."/>
            <person name="Hibbett D.S."/>
        </authorList>
    </citation>
    <scope>NUCLEOTIDE SEQUENCE [LARGE SCALE GENOMIC DNA]</scope>
    <source>
        <strain evidence="3 4">FP15055 ss-10</strain>
    </source>
</reference>
<proteinExistence type="predicted"/>
<evidence type="ECO:0000256" key="1">
    <source>
        <dbReference type="SAM" id="MobiDB-lite"/>
    </source>
</evidence>
<dbReference type="Gene3D" id="3.40.50.1820">
    <property type="entry name" value="alpha/beta hydrolase"/>
    <property type="match status" value="1"/>
</dbReference>
<sequence>MSPTTDTPSLCGPETPFSVSVPQEKRNKLQKKLELADFPDELNDRRCRTTGFDWRAQEKKLNEALPGQLTRDIKVENFGLLNIHYVHMPSNLKTALSWRYPIALLPWMRVDFLRITKLHKEEIGKLWATGKAPTFKQPILYIQHLLTPYTQKEKDSLARSAIVSF</sequence>
<feature type="domain" description="Epoxide hydrolase N-terminal" evidence="2">
    <location>
        <begin position="15"/>
        <end position="95"/>
    </location>
</feature>
<dbReference type="InterPro" id="IPR029058">
    <property type="entry name" value="AB_hydrolase_fold"/>
</dbReference>
<organism evidence="3 4">
    <name type="scientific">Cylindrobasidium torrendii FP15055 ss-10</name>
    <dbReference type="NCBI Taxonomy" id="1314674"/>
    <lineage>
        <taxon>Eukaryota</taxon>
        <taxon>Fungi</taxon>
        <taxon>Dikarya</taxon>
        <taxon>Basidiomycota</taxon>
        <taxon>Agaricomycotina</taxon>
        <taxon>Agaricomycetes</taxon>
        <taxon>Agaricomycetidae</taxon>
        <taxon>Agaricales</taxon>
        <taxon>Marasmiineae</taxon>
        <taxon>Physalacriaceae</taxon>
        <taxon>Cylindrobasidium</taxon>
    </lineage>
</organism>
<accession>A0A0D7BL55</accession>
<gene>
    <name evidence="3" type="ORF">CYLTODRAFT_450932</name>
</gene>
<dbReference type="EMBL" id="KN880456">
    <property type="protein sequence ID" value="KIY71283.1"/>
    <property type="molecule type" value="Genomic_DNA"/>
</dbReference>
<keyword evidence="4" id="KW-1185">Reference proteome</keyword>